<keyword evidence="3" id="KW-0812">Transmembrane</keyword>
<protein>
    <submittedName>
        <fullName evidence="4">Uncharacterized protein</fullName>
    </submittedName>
</protein>
<sequence length="537" mass="60141">MANVEEEEEGERPKRVNFRKELLRYQSFRNQELQGSEEDVYDNKGSSIWRNFVSQCSATFLAIFAVIPSRNLQTSIHAANELGKISLVCMYGSYIIGCFLTGFILRRFKAKCLLLASLFFHILYSVANVIPSAFTLLPASCLVGLCQPAFWSIQDCLLLAYGLRYSAMAAIPPQSALRLFQTVTIITIHSAQILGNLLSSGLISASDFHCEDEWELEGGHRYHLHHGNGSRHSPAHHLSDKVFRKEKWTYTLPFIPIQTRRSSDPSPPVNFYQLLTLVYLCMSVVAMGAVLIFFETPDVTLQRRIPGWREKLRDVRKCLTDLRWLLVWFAAIYIGFAQGIIICDISKEYGSEVFGCFIVGYMMVSFGTGNLLAILLLERLRFCSTHPLFLATGFLMNIGVLILTSLWKPMEGQPSHLLLYTALWGIVDGTQQSQVQAVVGRYAREERETAMTTFRVSQGVGLVLSFVLSLVTRSLMSSLYVALPLHVVGFLGLILTTNEVTSRERTSQQLEASPPHSPSNSSDSKVNGGYCDISGEV</sequence>
<feature type="transmembrane region" description="Helical" evidence="3">
    <location>
        <begin position="52"/>
        <end position="70"/>
    </location>
</feature>
<feature type="transmembrane region" description="Helical" evidence="3">
    <location>
        <begin position="354"/>
        <end position="376"/>
    </location>
</feature>
<dbReference type="Gene3D" id="1.20.1250.20">
    <property type="entry name" value="MFS general substrate transporter like domains"/>
    <property type="match status" value="2"/>
</dbReference>
<feature type="transmembrane region" description="Helical" evidence="3">
    <location>
        <begin position="322"/>
        <end position="342"/>
    </location>
</feature>
<reference evidence="4 5" key="1">
    <citation type="journal article" date="2023" name="Sci. Data">
        <title>Genome assembly of the Korean intertidal mud-creeper Batillaria attramentaria.</title>
        <authorList>
            <person name="Patra A.K."/>
            <person name="Ho P.T."/>
            <person name="Jun S."/>
            <person name="Lee S.J."/>
            <person name="Kim Y."/>
            <person name="Won Y.J."/>
        </authorList>
    </citation>
    <scope>NUCLEOTIDE SEQUENCE [LARGE SCALE GENOMIC DNA]</scope>
    <source>
        <strain evidence="4">Wonlab-2016</strain>
    </source>
</reference>
<name>A0ABD0LI90_9CAEN</name>
<dbReference type="Proteomes" id="UP001519460">
    <property type="component" value="Unassembled WGS sequence"/>
</dbReference>
<evidence type="ECO:0000256" key="3">
    <source>
        <dbReference type="SAM" id="Phobius"/>
    </source>
</evidence>
<feature type="region of interest" description="Disordered" evidence="2">
    <location>
        <begin position="504"/>
        <end position="528"/>
    </location>
</feature>
<comment type="caution">
    <text evidence="4">The sequence shown here is derived from an EMBL/GenBank/DDBJ whole genome shotgun (WGS) entry which is preliminary data.</text>
</comment>
<keyword evidence="5" id="KW-1185">Reference proteome</keyword>
<feature type="transmembrane region" description="Helical" evidence="3">
    <location>
        <begin position="271"/>
        <end position="294"/>
    </location>
</feature>
<feature type="transmembrane region" description="Helical" evidence="3">
    <location>
        <begin position="388"/>
        <end position="407"/>
    </location>
</feature>
<dbReference type="InterPro" id="IPR036259">
    <property type="entry name" value="MFS_trans_sf"/>
</dbReference>
<gene>
    <name evidence="4" type="ORF">BaRGS_00009854</name>
</gene>
<evidence type="ECO:0000313" key="4">
    <source>
        <dbReference type="EMBL" id="KAK7498762.1"/>
    </source>
</evidence>
<dbReference type="SUPFAM" id="SSF103473">
    <property type="entry name" value="MFS general substrate transporter"/>
    <property type="match status" value="2"/>
</dbReference>
<dbReference type="AlphaFoldDB" id="A0ABD0LI90"/>
<proteinExistence type="inferred from homology"/>
<keyword evidence="3" id="KW-1133">Transmembrane helix</keyword>
<organism evidence="4 5">
    <name type="scientific">Batillaria attramentaria</name>
    <dbReference type="NCBI Taxonomy" id="370345"/>
    <lineage>
        <taxon>Eukaryota</taxon>
        <taxon>Metazoa</taxon>
        <taxon>Spiralia</taxon>
        <taxon>Lophotrochozoa</taxon>
        <taxon>Mollusca</taxon>
        <taxon>Gastropoda</taxon>
        <taxon>Caenogastropoda</taxon>
        <taxon>Sorbeoconcha</taxon>
        <taxon>Cerithioidea</taxon>
        <taxon>Batillariidae</taxon>
        <taxon>Batillaria</taxon>
    </lineage>
</organism>
<feature type="transmembrane region" description="Helical" evidence="3">
    <location>
        <begin position="112"/>
        <end position="130"/>
    </location>
</feature>
<evidence type="ECO:0000313" key="5">
    <source>
        <dbReference type="Proteomes" id="UP001519460"/>
    </source>
</evidence>
<dbReference type="PANTHER" id="PTHR19444:SF13">
    <property type="entry name" value="PROTEIN UNC-93 HOMOLOG A"/>
    <property type="match status" value="1"/>
</dbReference>
<feature type="transmembrane region" description="Helical" evidence="3">
    <location>
        <begin position="82"/>
        <end position="105"/>
    </location>
</feature>
<dbReference type="PANTHER" id="PTHR19444">
    <property type="entry name" value="UNC-93 RELATED"/>
    <property type="match status" value="1"/>
</dbReference>
<feature type="transmembrane region" description="Helical" evidence="3">
    <location>
        <begin position="475"/>
        <end position="495"/>
    </location>
</feature>
<dbReference type="EMBL" id="JACVVK020000048">
    <property type="protein sequence ID" value="KAK7498762.1"/>
    <property type="molecule type" value="Genomic_DNA"/>
</dbReference>
<accession>A0ABD0LI90</accession>
<dbReference type="InterPro" id="IPR051951">
    <property type="entry name" value="UNC-93_regulatory"/>
</dbReference>
<evidence type="ECO:0000256" key="1">
    <source>
        <dbReference type="ARBA" id="ARBA00009172"/>
    </source>
</evidence>
<comment type="similarity">
    <text evidence="1">Belongs to the unc-93 family.</text>
</comment>
<evidence type="ECO:0000256" key="2">
    <source>
        <dbReference type="SAM" id="MobiDB-lite"/>
    </source>
</evidence>
<keyword evidence="3" id="KW-0472">Membrane</keyword>